<dbReference type="InterPro" id="IPR027417">
    <property type="entry name" value="P-loop_NTPase"/>
</dbReference>
<evidence type="ECO:0000313" key="12">
    <source>
        <dbReference type="Proteomes" id="UP000192611"/>
    </source>
</evidence>
<keyword evidence="3" id="KW-0227">DNA damage</keyword>
<dbReference type="SUPFAM" id="SSF52540">
    <property type="entry name" value="P-loop containing nucleoside triphosphate hydrolases"/>
    <property type="match status" value="1"/>
</dbReference>
<evidence type="ECO:0000256" key="4">
    <source>
        <dbReference type="ARBA" id="ARBA00022801"/>
    </source>
</evidence>
<reference evidence="12" key="1">
    <citation type="submission" date="2017-03" db="EMBL/GenBank/DDBJ databases">
        <title>Novel pathways for hydrocarbon cycling and metabolic interdependencies in hydrothermal sediment communities.</title>
        <authorList>
            <person name="Dombrowski N."/>
            <person name="Seitz K."/>
            <person name="Teske A."/>
            <person name="Baker B."/>
        </authorList>
    </citation>
    <scope>NUCLEOTIDE SEQUENCE [LARGE SCALE GENOMIC DNA]</scope>
</reference>
<keyword evidence="9" id="KW-0234">DNA repair</keyword>
<dbReference type="GO" id="GO:0003677">
    <property type="term" value="F:DNA binding"/>
    <property type="evidence" value="ECO:0007669"/>
    <property type="project" value="UniProtKB-KW"/>
</dbReference>
<evidence type="ECO:0000256" key="5">
    <source>
        <dbReference type="ARBA" id="ARBA00022806"/>
    </source>
</evidence>
<evidence type="ECO:0000259" key="10">
    <source>
        <dbReference type="Pfam" id="PF12705"/>
    </source>
</evidence>
<protein>
    <recommendedName>
        <fullName evidence="10">PD-(D/E)XK endonuclease-like domain-containing protein</fullName>
    </recommendedName>
</protein>
<sequence>MTKKKLIIGSISDGLEESLFSYIVRNHNGIEPLYIITPSNLCSLFLSRRLLKAIPSHSNVRFTLLVDIAKILTTDYILKTGLREMPPLFEDILAISIVNRIDQAGYFRGVMEFGGFPDALTNTFRDLIQADIDDLTPYVENINLPLSVKIKLGELSTIYRQFRESIESYKFYTDDDLIKMSGNIKNISDILETDIIALYGLYDFNFIQWRFIENLSDQLNTTIFFPYRDSRMQFAKKTITQLKEIGFEEERIIVKKPSTPLCAFQTNWDSGKKVEESPAVKILSCFLPSKEIEEITRCVISLSKKGVPLYEMAVILLKPEPYVNLLISTLKRAEIPYYIPGGVNQTFHSSIRSSLLLLDLIGSELPRDKTIDFLQYAPIPYENIINKSGVEYTQFNKISMQAGIIEGREQWIENLDNFIKTIQITEESPYIKRVIETAESLKEIVINLSYDLGRFPPESTLSQYLEIFIEIVKKYISSNNEFEIVEKLDNTLGRSEFFSEKIKLSQFKRLVHKVIGGIRKKSGRFQRDGLNILSAMEARGMRFKVVFIPGLSEDKFPASGKQDPLILDFEREKINEVYEGYLPIKSNLPEEDLLLLSMAIDSATEALYFTYPRYTGITENETFPSYYIASMIQSLQGRKPSYSELTTGENVSDRFFEFIPCGVEYRGEFIDIEEADRKYITIASRENNIKKISSMISDKLFPFFRKGLNQAFYLYQDKCFNIYSGLILNPALKRDIWDSISKAGLSPTLLQDYTLCPFSFLVKRVLRVKTLREPEERYTLDPPTIGSIIHNILKIIYEEAINDKEFRSLKDLSGFDDLIQRTTTDRLNVIIKTIPKDYRPFIEEETDALHTLIKEAISHDIVEDSDWRPIHLEKSFGLGEGEDVISTEPVAIEMAEGLSVNISGKIDRIDEDIKGEVLRLIDYKVTTQPRKYDINSLTLSNGLQVFFYTLFASKFFSDYQRHKFEFRTIDRKSKTVKPFCISFRDIEKSREEIQNDLKNIINMMKDGVFIPVNDDDKEKCRYCEYSEVCPFRDNIVNTIKKNEEIYKQIVERVSRQIFHITDE</sequence>
<dbReference type="GO" id="GO:0004386">
    <property type="term" value="F:helicase activity"/>
    <property type="evidence" value="ECO:0007669"/>
    <property type="project" value="UniProtKB-KW"/>
</dbReference>
<dbReference type="InterPro" id="IPR038726">
    <property type="entry name" value="PDDEXK_AddAB-type"/>
</dbReference>
<evidence type="ECO:0000256" key="2">
    <source>
        <dbReference type="ARBA" id="ARBA00022741"/>
    </source>
</evidence>
<dbReference type="InterPro" id="IPR011604">
    <property type="entry name" value="PDDEXK-like_dom_sf"/>
</dbReference>
<keyword evidence="4" id="KW-0378">Hydrolase</keyword>
<dbReference type="PANTHER" id="PTHR30591">
    <property type="entry name" value="RECBCD ENZYME SUBUNIT RECC"/>
    <property type="match status" value="1"/>
</dbReference>
<evidence type="ECO:0000256" key="1">
    <source>
        <dbReference type="ARBA" id="ARBA00022722"/>
    </source>
</evidence>
<feature type="domain" description="PD-(D/E)XK endonuclease-like" evidence="10">
    <location>
        <begin position="745"/>
        <end position="1030"/>
    </location>
</feature>
<keyword evidence="8" id="KW-0238">DNA-binding</keyword>
<evidence type="ECO:0000256" key="8">
    <source>
        <dbReference type="ARBA" id="ARBA00023125"/>
    </source>
</evidence>
<gene>
    <name evidence="11" type="ORF">B6D57_02905</name>
</gene>
<dbReference type="EMBL" id="NATQ01000048">
    <property type="protein sequence ID" value="OQX90485.1"/>
    <property type="molecule type" value="Genomic_DNA"/>
</dbReference>
<evidence type="ECO:0000256" key="6">
    <source>
        <dbReference type="ARBA" id="ARBA00022839"/>
    </source>
</evidence>
<organism evidence="11 12">
    <name type="scientific">Candidatus Coatesbacteria bacterium 4484_99</name>
    <dbReference type="NCBI Taxonomy" id="1970774"/>
    <lineage>
        <taxon>Bacteria</taxon>
        <taxon>Candidatus Coatesiibacteriota</taxon>
    </lineage>
</organism>
<dbReference type="GO" id="GO:0006310">
    <property type="term" value="P:DNA recombination"/>
    <property type="evidence" value="ECO:0007669"/>
    <property type="project" value="TreeGrafter"/>
</dbReference>
<dbReference type="Pfam" id="PF12705">
    <property type="entry name" value="PDDEXK_1"/>
    <property type="match status" value="1"/>
</dbReference>
<accession>A0A1W9S1C3</accession>
<dbReference type="AlphaFoldDB" id="A0A1W9S1C3"/>
<keyword evidence="6" id="KW-0269">Exonuclease</keyword>
<keyword evidence="7" id="KW-0067">ATP-binding</keyword>
<dbReference type="Gene3D" id="3.40.50.300">
    <property type="entry name" value="P-loop containing nucleotide triphosphate hydrolases"/>
    <property type="match status" value="1"/>
</dbReference>
<dbReference type="GO" id="GO:0004527">
    <property type="term" value="F:exonuclease activity"/>
    <property type="evidence" value="ECO:0007669"/>
    <property type="project" value="UniProtKB-KW"/>
</dbReference>
<evidence type="ECO:0000256" key="3">
    <source>
        <dbReference type="ARBA" id="ARBA00022763"/>
    </source>
</evidence>
<comment type="caution">
    <text evidence="11">The sequence shown here is derived from an EMBL/GenBank/DDBJ whole genome shotgun (WGS) entry which is preliminary data.</text>
</comment>
<keyword evidence="1" id="KW-0540">Nuclease</keyword>
<proteinExistence type="predicted"/>
<evidence type="ECO:0000256" key="9">
    <source>
        <dbReference type="ARBA" id="ARBA00023204"/>
    </source>
</evidence>
<dbReference type="PANTHER" id="PTHR30591:SF1">
    <property type="entry name" value="RECBCD ENZYME SUBUNIT RECC"/>
    <property type="match status" value="1"/>
</dbReference>
<dbReference type="GO" id="GO:0005524">
    <property type="term" value="F:ATP binding"/>
    <property type="evidence" value="ECO:0007669"/>
    <property type="project" value="UniProtKB-KW"/>
</dbReference>
<dbReference type="GO" id="GO:0006281">
    <property type="term" value="P:DNA repair"/>
    <property type="evidence" value="ECO:0007669"/>
    <property type="project" value="UniProtKB-KW"/>
</dbReference>
<keyword evidence="5" id="KW-0347">Helicase</keyword>
<dbReference type="Proteomes" id="UP000192611">
    <property type="component" value="Unassembled WGS sequence"/>
</dbReference>
<evidence type="ECO:0000256" key="7">
    <source>
        <dbReference type="ARBA" id="ARBA00022840"/>
    </source>
</evidence>
<name>A0A1W9S1C3_9BACT</name>
<evidence type="ECO:0000313" key="11">
    <source>
        <dbReference type="EMBL" id="OQX90485.1"/>
    </source>
</evidence>
<keyword evidence="2" id="KW-0547">Nucleotide-binding</keyword>
<dbReference type="Gene3D" id="3.90.320.10">
    <property type="match status" value="1"/>
</dbReference>